<keyword evidence="3" id="KW-1185">Reference proteome</keyword>
<sequence length="146" mass="16830">MSVHCFNSIPFLSSQPFPSSSLSITATPISRLHLRPIGQNPTSFDGFQYFVSLNVRKTGEVIVRASSETDETGPKDGVEPPSDNKEESVPIDKLPLELKLQERMKQKMKMKMAKKIRLRRKRLVRKRRLRKKGRWPPSKMKKLKNV</sequence>
<dbReference type="Proteomes" id="UP000593562">
    <property type="component" value="Unassembled WGS sequence"/>
</dbReference>
<dbReference type="PANTHER" id="PTHR34678:SF1">
    <property type="entry name" value="LARGE RIBOSOMAL SUBUNIT PROTEIN CL37"/>
    <property type="match status" value="1"/>
</dbReference>
<dbReference type="PANTHER" id="PTHR34678">
    <property type="entry name" value="50S RIBOSOMAL PROTEIN 5, CHLOROPLASTIC"/>
    <property type="match status" value="1"/>
</dbReference>
<evidence type="ECO:0000256" key="1">
    <source>
        <dbReference type="SAM" id="MobiDB-lite"/>
    </source>
</evidence>
<protein>
    <submittedName>
        <fullName evidence="2">50S ribosomal protein 5 chloroplastic</fullName>
    </submittedName>
</protein>
<dbReference type="GO" id="GO:0009535">
    <property type="term" value="C:chloroplast thylakoid membrane"/>
    <property type="evidence" value="ECO:0007669"/>
    <property type="project" value="TreeGrafter"/>
</dbReference>
<evidence type="ECO:0000313" key="2">
    <source>
        <dbReference type="EMBL" id="KAF5750332.1"/>
    </source>
</evidence>
<feature type="region of interest" description="Disordered" evidence="1">
    <location>
        <begin position="119"/>
        <end position="146"/>
    </location>
</feature>
<dbReference type="FunCoup" id="A0A7J7DVD6">
    <property type="interactions" value="1929"/>
</dbReference>
<dbReference type="OrthoDB" id="782293at2759"/>
<evidence type="ECO:0000313" key="3">
    <source>
        <dbReference type="Proteomes" id="UP000593562"/>
    </source>
</evidence>
<dbReference type="EMBL" id="JAAARO010000003">
    <property type="protein sequence ID" value="KAF5750332.1"/>
    <property type="molecule type" value="Genomic_DNA"/>
</dbReference>
<proteinExistence type="predicted"/>
<keyword evidence="2" id="KW-0687">Ribonucleoprotein</keyword>
<accession>A0A7J7DVD6</accession>
<comment type="caution">
    <text evidence="2">The sequence shown here is derived from an EMBL/GenBank/DDBJ whole genome shotgun (WGS) entry which is preliminary data.</text>
</comment>
<gene>
    <name evidence="2" type="ORF">HS088_TW03G00668</name>
</gene>
<dbReference type="GO" id="GO:0005840">
    <property type="term" value="C:ribosome"/>
    <property type="evidence" value="ECO:0007669"/>
    <property type="project" value="UniProtKB-KW"/>
</dbReference>
<keyword evidence="2" id="KW-0689">Ribosomal protein</keyword>
<dbReference type="AlphaFoldDB" id="A0A7J7DVD6"/>
<feature type="compositionally biased region" description="Basic and acidic residues" evidence="1">
    <location>
        <begin position="72"/>
        <end position="96"/>
    </location>
</feature>
<organism evidence="2 3">
    <name type="scientific">Tripterygium wilfordii</name>
    <name type="common">Thunder God vine</name>
    <dbReference type="NCBI Taxonomy" id="458696"/>
    <lineage>
        <taxon>Eukaryota</taxon>
        <taxon>Viridiplantae</taxon>
        <taxon>Streptophyta</taxon>
        <taxon>Embryophyta</taxon>
        <taxon>Tracheophyta</taxon>
        <taxon>Spermatophyta</taxon>
        <taxon>Magnoliopsida</taxon>
        <taxon>eudicotyledons</taxon>
        <taxon>Gunneridae</taxon>
        <taxon>Pentapetalae</taxon>
        <taxon>rosids</taxon>
        <taxon>fabids</taxon>
        <taxon>Celastrales</taxon>
        <taxon>Celastraceae</taxon>
        <taxon>Tripterygium</taxon>
    </lineage>
</organism>
<feature type="region of interest" description="Disordered" evidence="1">
    <location>
        <begin position="64"/>
        <end position="96"/>
    </location>
</feature>
<dbReference type="GO" id="GO:0032544">
    <property type="term" value="P:plastid translation"/>
    <property type="evidence" value="ECO:0007669"/>
    <property type="project" value="TreeGrafter"/>
</dbReference>
<name>A0A7J7DVD6_TRIWF</name>
<dbReference type="InParanoid" id="A0A7J7DVD6"/>
<dbReference type="InterPro" id="IPR040307">
    <property type="entry name" value="Ribosomal_cL37"/>
</dbReference>
<reference evidence="2 3" key="1">
    <citation type="journal article" date="2020" name="Nat. Commun.">
        <title>Genome of Tripterygium wilfordii and identification of cytochrome P450 involved in triptolide biosynthesis.</title>
        <authorList>
            <person name="Tu L."/>
            <person name="Su P."/>
            <person name="Zhang Z."/>
            <person name="Gao L."/>
            <person name="Wang J."/>
            <person name="Hu T."/>
            <person name="Zhou J."/>
            <person name="Zhang Y."/>
            <person name="Zhao Y."/>
            <person name="Liu Y."/>
            <person name="Song Y."/>
            <person name="Tong Y."/>
            <person name="Lu Y."/>
            <person name="Yang J."/>
            <person name="Xu C."/>
            <person name="Jia M."/>
            <person name="Peters R.J."/>
            <person name="Huang L."/>
            <person name="Gao W."/>
        </authorList>
    </citation>
    <scope>NUCLEOTIDE SEQUENCE [LARGE SCALE GENOMIC DNA]</scope>
    <source>
        <strain evidence="3">cv. XIE 37</strain>
        <tissue evidence="2">Leaf</tissue>
    </source>
</reference>